<dbReference type="InterPro" id="IPR003265">
    <property type="entry name" value="HhH-GPD_domain"/>
</dbReference>
<feature type="domain" description="HhH-GPD" evidence="13">
    <location>
        <begin position="41"/>
        <end position="189"/>
    </location>
</feature>
<dbReference type="EC" id="4.2.99.18" evidence="12"/>
<keyword evidence="9 12" id="KW-0234">DNA repair</keyword>
<comment type="catalytic activity">
    <reaction evidence="12">
        <text>2'-deoxyribonucleotide-(2'-deoxyribose 5'-phosphate)-2'-deoxyribonucleotide-DNA = a 3'-end 2'-deoxyribonucleotide-(2,3-dehydro-2,3-deoxyribose 5'-phosphate)-DNA + a 5'-end 5'-phospho-2'-deoxyribonucleoside-DNA + H(+)</text>
        <dbReference type="Rhea" id="RHEA:66592"/>
        <dbReference type="Rhea" id="RHEA-COMP:13180"/>
        <dbReference type="Rhea" id="RHEA-COMP:16897"/>
        <dbReference type="Rhea" id="RHEA-COMP:17067"/>
        <dbReference type="ChEBI" id="CHEBI:15378"/>
        <dbReference type="ChEBI" id="CHEBI:136412"/>
        <dbReference type="ChEBI" id="CHEBI:157695"/>
        <dbReference type="ChEBI" id="CHEBI:167181"/>
        <dbReference type="EC" id="4.2.99.18"/>
    </reaction>
</comment>
<dbReference type="GO" id="GO:0019104">
    <property type="term" value="F:DNA N-glycosylase activity"/>
    <property type="evidence" value="ECO:0007669"/>
    <property type="project" value="UniProtKB-UniRule"/>
</dbReference>
<keyword evidence="14" id="KW-0540">Nuclease</keyword>
<comment type="similarity">
    <text evidence="1 12">Belongs to the Nth/MutY family.</text>
</comment>
<comment type="caution">
    <text evidence="14">The sequence shown here is derived from an EMBL/GenBank/DDBJ whole genome shotgun (WGS) entry which is preliminary data.</text>
</comment>
<dbReference type="PIRSF" id="PIRSF001435">
    <property type="entry name" value="Nth"/>
    <property type="match status" value="1"/>
</dbReference>
<evidence type="ECO:0000259" key="13">
    <source>
        <dbReference type="SMART" id="SM00478"/>
    </source>
</evidence>
<keyword evidence="4 12" id="KW-0227">DNA damage</keyword>
<dbReference type="InterPro" id="IPR011257">
    <property type="entry name" value="DNA_glycosylase"/>
</dbReference>
<sequence>MMPKKEQRALLILERLKARYPEPETHLDHQTPWDLLVATVLAAQCTDERVNKVTPELFRRWPGPAELATAPQEELEEVVHSTGFFRNKAKNLIAAAGRVMSVYGGEVPRTMAELVTLPGLARKTANVVLWGGFGINEGMAVDTHVKRIAFRLGLTGSGDPVQVEKDLLPLFPEAEWGNVNHRMVWFGRHVCDARKPDCDHCEMLDICPRCGVGPAACHAACDVACASEAKAKRPRTPRKKSTK</sequence>
<evidence type="ECO:0000313" key="14">
    <source>
        <dbReference type="EMBL" id="GFM34426.1"/>
    </source>
</evidence>
<keyword evidence="11 12" id="KW-0326">Glycosidase</keyword>
<dbReference type="RefSeq" id="WP_174406019.1">
    <property type="nucleotide sequence ID" value="NZ_BLVO01000013.1"/>
</dbReference>
<evidence type="ECO:0000256" key="3">
    <source>
        <dbReference type="ARBA" id="ARBA00022723"/>
    </source>
</evidence>
<protein>
    <recommendedName>
        <fullName evidence="12">Endonuclease III</fullName>
        <ecNumber evidence="12">4.2.99.18</ecNumber>
    </recommendedName>
    <alternativeName>
        <fullName evidence="12">DNA-(apurinic or apyrimidinic site) lyase</fullName>
    </alternativeName>
</protein>
<dbReference type="Pfam" id="PF00730">
    <property type="entry name" value="HhH-GPD"/>
    <property type="match status" value="1"/>
</dbReference>
<evidence type="ECO:0000256" key="1">
    <source>
        <dbReference type="ARBA" id="ARBA00008343"/>
    </source>
</evidence>
<dbReference type="GO" id="GO:0051539">
    <property type="term" value="F:4 iron, 4 sulfur cluster binding"/>
    <property type="evidence" value="ECO:0007669"/>
    <property type="project" value="UniProtKB-UniRule"/>
</dbReference>
<keyword evidence="2 12" id="KW-0004">4Fe-4S</keyword>
<reference evidence="14 15" key="1">
    <citation type="submission" date="2020-05" db="EMBL/GenBank/DDBJ databases">
        <title>Draft genome sequence of Desulfovibrio sp. strain HN2T.</title>
        <authorList>
            <person name="Ueno A."/>
            <person name="Tamazawa S."/>
            <person name="Tamamura S."/>
            <person name="Murakami T."/>
            <person name="Kiyama T."/>
            <person name="Inomata H."/>
            <person name="Amano Y."/>
            <person name="Miyakawa K."/>
            <person name="Tamaki H."/>
            <person name="Naganuma T."/>
            <person name="Kaneko K."/>
        </authorList>
    </citation>
    <scope>NUCLEOTIDE SEQUENCE [LARGE SCALE GENOMIC DNA]</scope>
    <source>
        <strain evidence="14 15">HN2</strain>
    </source>
</reference>
<dbReference type="GO" id="GO:0003677">
    <property type="term" value="F:DNA binding"/>
    <property type="evidence" value="ECO:0007669"/>
    <property type="project" value="UniProtKB-UniRule"/>
</dbReference>
<evidence type="ECO:0000256" key="10">
    <source>
        <dbReference type="ARBA" id="ARBA00023239"/>
    </source>
</evidence>
<keyword evidence="14" id="KW-0255">Endonuclease</keyword>
<comment type="function">
    <text evidence="12">DNA repair enzyme that has both DNA N-glycosylase activity and AP-lyase activity. The DNA N-glycosylase activity releases various damaged pyrimidines from DNA by cleaving the N-glycosidic bond, leaving an AP (apurinic/apyrimidinic) site. The AP-lyase activity cleaves the phosphodiester bond 3' to the AP site by a beta-elimination, leaving a 3'-terminal unsaturated sugar and a product with a terminal 5'-phosphate.</text>
</comment>
<organism evidence="14 15">
    <name type="scientific">Desulfovibrio subterraneus</name>
    <dbReference type="NCBI Taxonomy" id="2718620"/>
    <lineage>
        <taxon>Bacteria</taxon>
        <taxon>Pseudomonadati</taxon>
        <taxon>Thermodesulfobacteriota</taxon>
        <taxon>Desulfovibrionia</taxon>
        <taxon>Desulfovibrionales</taxon>
        <taxon>Desulfovibrionaceae</taxon>
        <taxon>Desulfovibrio</taxon>
    </lineage>
</organism>
<evidence type="ECO:0000256" key="8">
    <source>
        <dbReference type="ARBA" id="ARBA00023125"/>
    </source>
</evidence>
<keyword evidence="3 12" id="KW-0479">Metal-binding</keyword>
<feature type="binding site" evidence="12">
    <location>
        <position position="198"/>
    </location>
    <ligand>
        <name>[4Fe-4S] cluster</name>
        <dbReference type="ChEBI" id="CHEBI:49883"/>
    </ligand>
</feature>
<dbReference type="HAMAP" id="MF_00942">
    <property type="entry name" value="Nth"/>
    <property type="match status" value="1"/>
</dbReference>
<dbReference type="NCBIfam" id="TIGR01083">
    <property type="entry name" value="nth"/>
    <property type="match status" value="1"/>
</dbReference>
<evidence type="ECO:0000256" key="5">
    <source>
        <dbReference type="ARBA" id="ARBA00022801"/>
    </source>
</evidence>
<feature type="binding site" evidence="12">
    <location>
        <position position="201"/>
    </location>
    <ligand>
        <name>[4Fe-4S] cluster</name>
        <dbReference type="ChEBI" id="CHEBI:49883"/>
    </ligand>
</feature>
<proteinExistence type="inferred from homology"/>
<evidence type="ECO:0000256" key="6">
    <source>
        <dbReference type="ARBA" id="ARBA00023004"/>
    </source>
</evidence>
<dbReference type="FunFam" id="1.10.1670.10:FF:000001">
    <property type="entry name" value="Endonuclease III"/>
    <property type="match status" value="1"/>
</dbReference>
<keyword evidence="10 12" id="KW-0456">Lyase</keyword>
<dbReference type="InterPro" id="IPR023170">
    <property type="entry name" value="HhH_base_excis_C"/>
</dbReference>
<keyword evidence="15" id="KW-1185">Reference proteome</keyword>
<name>A0A7J0BL69_9BACT</name>
<comment type="cofactor">
    <cofactor evidence="12">
        <name>[4Fe-4S] cluster</name>
        <dbReference type="ChEBI" id="CHEBI:49883"/>
    </cofactor>
    <text evidence="12">Binds 1 [4Fe-4S] cluster.</text>
</comment>
<keyword evidence="5 12" id="KW-0378">Hydrolase</keyword>
<dbReference type="Gene3D" id="1.10.340.30">
    <property type="entry name" value="Hypothetical protein, domain 2"/>
    <property type="match status" value="1"/>
</dbReference>
<feature type="binding site" evidence="12">
    <location>
        <position position="191"/>
    </location>
    <ligand>
        <name>[4Fe-4S] cluster</name>
        <dbReference type="ChEBI" id="CHEBI:49883"/>
    </ligand>
</feature>
<accession>A0A7J0BL69</accession>
<dbReference type="AlphaFoldDB" id="A0A7J0BL69"/>
<dbReference type="GO" id="GO:0046872">
    <property type="term" value="F:metal ion binding"/>
    <property type="evidence" value="ECO:0007669"/>
    <property type="project" value="UniProtKB-KW"/>
</dbReference>
<dbReference type="SMART" id="SM00478">
    <property type="entry name" value="ENDO3c"/>
    <property type="match status" value="1"/>
</dbReference>
<dbReference type="EMBL" id="BLVO01000013">
    <property type="protein sequence ID" value="GFM34426.1"/>
    <property type="molecule type" value="Genomic_DNA"/>
</dbReference>
<evidence type="ECO:0000256" key="9">
    <source>
        <dbReference type="ARBA" id="ARBA00023204"/>
    </source>
</evidence>
<evidence type="ECO:0000256" key="4">
    <source>
        <dbReference type="ARBA" id="ARBA00022763"/>
    </source>
</evidence>
<evidence type="ECO:0000256" key="12">
    <source>
        <dbReference type="HAMAP-Rule" id="MF_00942"/>
    </source>
</evidence>
<keyword evidence="7 12" id="KW-0411">Iron-sulfur</keyword>
<dbReference type="GO" id="GO:0006285">
    <property type="term" value="P:base-excision repair, AP site formation"/>
    <property type="evidence" value="ECO:0007669"/>
    <property type="project" value="TreeGrafter"/>
</dbReference>
<dbReference type="PANTHER" id="PTHR10359">
    <property type="entry name" value="A/G-SPECIFIC ADENINE GLYCOSYLASE/ENDONUCLEASE III"/>
    <property type="match status" value="1"/>
</dbReference>
<dbReference type="FunFam" id="1.10.340.30:FF:000001">
    <property type="entry name" value="Endonuclease III"/>
    <property type="match status" value="1"/>
</dbReference>
<evidence type="ECO:0000313" key="15">
    <source>
        <dbReference type="Proteomes" id="UP000503840"/>
    </source>
</evidence>
<dbReference type="SUPFAM" id="SSF48150">
    <property type="entry name" value="DNA-glycosylase"/>
    <property type="match status" value="1"/>
</dbReference>
<dbReference type="InterPro" id="IPR005759">
    <property type="entry name" value="Nth"/>
</dbReference>
<dbReference type="Proteomes" id="UP000503840">
    <property type="component" value="Unassembled WGS sequence"/>
</dbReference>
<dbReference type="GO" id="GO:0140078">
    <property type="term" value="F:class I DNA-(apurinic or apyrimidinic site) endonuclease activity"/>
    <property type="evidence" value="ECO:0007669"/>
    <property type="project" value="UniProtKB-EC"/>
</dbReference>
<gene>
    <name evidence="12 14" type="primary">nth</name>
    <name evidence="14" type="ORF">DSM101010T_27910</name>
</gene>
<dbReference type="CDD" id="cd00056">
    <property type="entry name" value="ENDO3c"/>
    <property type="match status" value="1"/>
</dbReference>
<evidence type="ECO:0000256" key="2">
    <source>
        <dbReference type="ARBA" id="ARBA00022485"/>
    </source>
</evidence>
<dbReference type="PANTHER" id="PTHR10359:SF18">
    <property type="entry name" value="ENDONUCLEASE III"/>
    <property type="match status" value="1"/>
</dbReference>
<evidence type="ECO:0000256" key="11">
    <source>
        <dbReference type="ARBA" id="ARBA00023295"/>
    </source>
</evidence>
<keyword evidence="6 12" id="KW-0408">Iron</keyword>
<dbReference type="Gene3D" id="1.10.1670.10">
    <property type="entry name" value="Helix-hairpin-Helix base-excision DNA repair enzymes (C-terminal)"/>
    <property type="match status" value="1"/>
</dbReference>
<evidence type="ECO:0000256" key="7">
    <source>
        <dbReference type="ARBA" id="ARBA00023014"/>
    </source>
</evidence>
<feature type="binding site" evidence="12">
    <location>
        <position position="207"/>
    </location>
    <ligand>
        <name>[4Fe-4S] cluster</name>
        <dbReference type="ChEBI" id="CHEBI:49883"/>
    </ligand>
</feature>
<keyword evidence="8 12" id="KW-0238">DNA-binding</keyword>